<name>A0A5K7ZGV4_9BACT</name>
<feature type="domain" description="Glycosyltransferase subfamily 4-like N-terminal" evidence="3">
    <location>
        <begin position="16"/>
        <end position="190"/>
    </location>
</feature>
<dbReference type="InterPro" id="IPR028098">
    <property type="entry name" value="Glyco_trans_4-like_N"/>
</dbReference>
<dbReference type="GO" id="GO:0009103">
    <property type="term" value="P:lipopolysaccharide biosynthetic process"/>
    <property type="evidence" value="ECO:0007669"/>
    <property type="project" value="TreeGrafter"/>
</dbReference>
<evidence type="ECO:0000259" key="2">
    <source>
        <dbReference type="Pfam" id="PF00534"/>
    </source>
</evidence>
<dbReference type="PANTHER" id="PTHR46401:SF2">
    <property type="entry name" value="GLYCOSYLTRANSFERASE WBBK-RELATED"/>
    <property type="match status" value="1"/>
</dbReference>
<evidence type="ECO:0000313" key="4">
    <source>
        <dbReference type="EMBL" id="BBO79505.1"/>
    </source>
</evidence>
<dbReference type="AlphaFoldDB" id="A0A5K7ZGV4"/>
<keyword evidence="1" id="KW-0808">Transferase</keyword>
<proteinExistence type="predicted"/>
<dbReference type="SUPFAM" id="SSF53756">
    <property type="entry name" value="UDP-Glycosyltransferase/glycogen phosphorylase"/>
    <property type="match status" value="1"/>
</dbReference>
<evidence type="ECO:0000256" key="1">
    <source>
        <dbReference type="ARBA" id="ARBA00022679"/>
    </source>
</evidence>
<dbReference type="PANTHER" id="PTHR46401">
    <property type="entry name" value="GLYCOSYLTRANSFERASE WBBK-RELATED"/>
    <property type="match status" value="1"/>
</dbReference>
<evidence type="ECO:0000313" key="5">
    <source>
        <dbReference type="Proteomes" id="UP000425960"/>
    </source>
</evidence>
<dbReference type="Gene3D" id="3.40.50.2000">
    <property type="entry name" value="Glycogen Phosphorylase B"/>
    <property type="match status" value="2"/>
</dbReference>
<dbReference type="Pfam" id="PF13439">
    <property type="entry name" value="Glyco_transf_4"/>
    <property type="match status" value="1"/>
</dbReference>
<organism evidence="4 5">
    <name type="scientific">Desulfosarcina ovata subsp. sediminis</name>
    <dbReference type="NCBI Taxonomy" id="885957"/>
    <lineage>
        <taxon>Bacteria</taxon>
        <taxon>Pseudomonadati</taxon>
        <taxon>Thermodesulfobacteriota</taxon>
        <taxon>Desulfobacteria</taxon>
        <taxon>Desulfobacterales</taxon>
        <taxon>Desulfosarcinaceae</taxon>
        <taxon>Desulfosarcina</taxon>
    </lineage>
</organism>
<dbReference type="KEGG" id="dov:DSCO28_00710"/>
<reference evidence="4 5" key="1">
    <citation type="submission" date="2019-11" db="EMBL/GenBank/DDBJ databases">
        <title>Comparative genomics of hydrocarbon-degrading Desulfosarcina strains.</title>
        <authorList>
            <person name="Watanabe M."/>
            <person name="Kojima H."/>
            <person name="Fukui M."/>
        </authorList>
    </citation>
    <scope>NUCLEOTIDE SEQUENCE [LARGE SCALE GENOMIC DNA]</scope>
    <source>
        <strain evidence="4 5">28bB2T</strain>
    </source>
</reference>
<evidence type="ECO:0008006" key="6">
    <source>
        <dbReference type="Google" id="ProtNLM"/>
    </source>
</evidence>
<evidence type="ECO:0000259" key="3">
    <source>
        <dbReference type="Pfam" id="PF13439"/>
    </source>
</evidence>
<dbReference type="RefSeq" id="WP_155320680.1">
    <property type="nucleotide sequence ID" value="NZ_AP021876.1"/>
</dbReference>
<dbReference type="Proteomes" id="UP000425960">
    <property type="component" value="Chromosome"/>
</dbReference>
<dbReference type="Pfam" id="PF00534">
    <property type="entry name" value="Glycos_transf_1"/>
    <property type="match status" value="1"/>
</dbReference>
<accession>A0A5K7ZGV4</accession>
<dbReference type="EMBL" id="AP021876">
    <property type="protein sequence ID" value="BBO79505.1"/>
    <property type="molecule type" value="Genomic_DNA"/>
</dbReference>
<dbReference type="GO" id="GO:0016757">
    <property type="term" value="F:glycosyltransferase activity"/>
    <property type="evidence" value="ECO:0007669"/>
    <property type="project" value="InterPro"/>
</dbReference>
<protein>
    <recommendedName>
        <fullName evidence="6">Glycosyl transferase family 1</fullName>
    </recommendedName>
</protein>
<sequence>MKICLINPDFIPNRGSGQAVYAQKIALGLTRHHEVTVICALKGDSPLEERVENLRIVRLPERIKDPSQWIGFGFQVAKFLRSWEKKSEFDIIHFLDAHVAYAYRGQFVATLHQSFKQRMRGDRGLPYSSSWFNLAKRYPYYHFSRHLECLALKKANAVISVSDTIRREFIENYNIEPPAVRRVYNGIDPSFFKPVDATNLRKKYNLTNEKVVLYIGFSTPRKGVETLTNAIGCMKHKNVKLIIVGKWEAGYRNKVFKKIGGIRHKIIEAGYVPDHEIPAHYSLADIFVLPSLLEGFGFPLVEAMACGTPVIGSNVGAIPEIIGDCGIVVTPQKPAELAHSMDKLLSDQQLQDRLIQKGIKRVLTHFTYSDMIENTIDFYLDNLKPAHNQGTKDEN</sequence>
<dbReference type="InterPro" id="IPR001296">
    <property type="entry name" value="Glyco_trans_1"/>
</dbReference>
<gene>
    <name evidence="4" type="ORF">DSCO28_00710</name>
</gene>
<dbReference type="CDD" id="cd03801">
    <property type="entry name" value="GT4_PimA-like"/>
    <property type="match status" value="1"/>
</dbReference>
<feature type="domain" description="Glycosyl transferase family 1" evidence="2">
    <location>
        <begin position="198"/>
        <end position="361"/>
    </location>
</feature>